<proteinExistence type="predicted"/>
<evidence type="ECO:0008006" key="3">
    <source>
        <dbReference type="Google" id="ProtNLM"/>
    </source>
</evidence>
<evidence type="ECO:0000313" key="1">
    <source>
        <dbReference type="EMBL" id="MDQ0376469.1"/>
    </source>
</evidence>
<accession>A0ABU0EMF8</accession>
<name>A0ABU0EMF8_9PSEU</name>
<organism evidence="1 2">
    <name type="scientific">Amycolatopsis thermophila</name>
    <dbReference type="NCBI Taxonomy" id="206084"/>
    <lineage>
        <taxon>Bacteria</taxon>
        <taxon>Bacillati</taxon>
        <taxon>Actinomycetota</taxon>
        <taxon>Actinomycetes</taxon>
        <taxon>Pseudonocardiales</taxon>
        <taxon>Pseudonocardiaceae</taxon>
        <taxon>Amycolatopsis</taxon>
    </lineage>
</organism>
<sequence length="82" mass="9310">MDDVAVEEFRLLAMLRTMADGMGHVLDRLQRHQEAHGTFPPAELREMSNLLREVAAELDVHADRVDPPIMIEGLGPRPDRRP</sequence>
<dbReference type="RefSeq" id="WP_306988336.1">
    <property type="nucleotide sequence ID" value="NZ_JAUSUT010000001.1"/>
</dbReference>
<keyword evidence="2" id="KW-1185">Reference proteome</keyword>
<dbReference type="Proteomes" id="UP001229651">
    <property type="component" value="Unassembled WGS sequence"/>
</dbReference>
<comment type="caution">
    <text evidence="1">The sequence shown here is derived from an EMBL/GenBank/DDBJ whole genome shotgun (WGS) entry which is preliminary data.</text>
</comment>
<dbReference type="EMBL" id="JAUSUT010000001">
    <property type="protein sequence ID" value="MDQ0376469.1"/>
    <property type="molecule type" value="Genomic_DNA"/>
</dbReference>
<reference evidence="1 2" key="1">
    <citation type="submission" date="2023-07" db="EMBL/GenBank/DDBJ databases">
        <title>Sequencing the genomes of 1000 actinobacteria strains.</title>
        <authorList>
            <person name="Klenk H.-P."/>
        </authorList>
    </citation>
    <scope>NUCLEOTIDE SEQUENCE [LARGE SCALE GENOMIC DNA]</scope>
    <source>
        <strain evidence="1 2">DSM 45805</strain>
    </source>
</reference>
<protein>
    <recommendedName>
        <fullName evidence="3">Gas vesicle protein K</fullName>
    </recommendedName>
</protein>
<evidence type="ECO:0000313" key="2">
    <source>
        <dbReference type="Proteomes" id="UP001229651"/>
    </source>
</evidence>
<gene>
    <name evidence="1" type="ORF">FB470_000463</name>
</gene>